<reference evidence="2 3" key="1">
    <citation type="journal article" date="2017" name="Genome Biol.">
        <title>New reference genome sequences of hot pepper reveal the massive evolution of plant disease-resistance genes by retroduplication.</title>
        <authorList>
            <person name="Kim S."/>
            <person name="Park J."/>
            <person name="Yeom S.I."/>
            <person name="Kim Y.M."/>
            <person name="Seo E."/>
            <person name="Kim K.T."/>
            <person name="Kim M.S."/>
            <person name="Lee J.M."/>
            <person name="Cheong K."/>
            <person name="Shin H.S."/>
            <person name="Kim S.B."/>
            <person name="Han K."/>
            <person name="Lee J."/>
            <person name="Park M."/>
            <person name="Lee H.A."/>
            <person name="Lee H.Y."/>
            <person name="Lee Y."/>
            <person name="Oh S."/>
            <person name="Lee J.H."/>
            <person name="Choi E."/>
            <person name="Choi E."/>
            <person name="Lee S.E."/>
            <person name="Jeon J."/>
            <person name="Kim H."/>
            <person name="Choi G."/>
            <person name="Song H."/>
            <person name="Lee J."/>
            <person name="Lee S.C."/>
            <person name="Kwon J.K."/>
            <person name="Lee H.Y."/>
            <person name="Koo N."/>
            <person name="Hong Y."/>
            <person name="Kim R.W."/>
            <person name="Kang W.H."/>
            <person name="Huh J.H."/>
            <person name="Kang B.C."/>
            <person name="Yang T.J."/>
            <person name="Lee Y.H."/>
            <person name="Bennetzen J.L."/>
            <person name="Choi D."/>
        </authorList>
    </citation>
    <scope>NUCLEOTIDE SEQUENCE [LARGE SCALE GENOMIC DNA]</scope>
    <source>
        <strain evidence="3">cv. PBC81</strain>
    </source>
</reference>
<dbReference type="STRING" id="33114.A0A2G2WUR1"/>
<dbReference type="PANTHER" id="PTHR31672">
    <property type="entry name" value="BNACNNG10540D PROTEIN"/>
    <property type="match status" value="1"/>
</dbReference>
<dbReference type="Gene3D" id="1.20.1280.50">
    <property type="match status" value="1"/>
</dbReference>
<gene>
    <name evidence="2" type="ORF">CQW23_13183</name>
</gene>
<dbReference type="InterPro" id="IPR001810">
    <property type="entry name" value="F-box_dom"/>
</dbReference>
<keyword evidence="3" id="KW-1185">Reference proteome</keyword>
<accession>A0A2G2WUR1</accession>
<dbReference type="InterPro" id="IPR036047">
    <property type="entry name" value="F-box-like_dom_sf"/>
</dbReference>
<sequence>MDKKLVIAAVDVIASNVDILCEILVRLPASSLIRFSAVCKLWYSIIMSMPFRIRHSRCLAFANALPPTGIYFYNCLAKVQNLESLSLTDNVSSLPPLHDELTTSTTIGGDVVEVIDFKVTQSCNGLFMCILTERSNTSTSRKGLVYNPVNKFRYVLPTCTVSDEWEYYNLISYPEPPYYKALCATYLADGNLGASSMGLYMLEGDSWRHCGSMDATGHGFDSGVFWNGAIHWIGVYFSVYFVVSSEEVGRIELPMAPRGPCNQKLRYFGESGGHLHLIRVKNLYAKKFIVLELDKDTLTWSMKYRVHLAKLISTFPEMAQQTPSGTQYAYSILSLIRGEMEEDSVLLLTIPGKVVTYNLVLKTVNVIRELPGEVHDTLRFDHLSSYQYTASFAPGEDWTIDPK</sequence>
<dbReference type="Proteomes" id="UP000224567">
    <property type="component" value="Unassembled WGS sequence"/>
</dbReference>
<evidence type="ECO:0000313" key="3">
    <source>
        <dbReference type="Proteomes" id="UP000224567"/>
    </source>
</evidence>
<dbReference type="InterPro" id="IPR050796">
    <property type="entry name" value="SCF_F-box_component"/>
</dbReference>
<dbReference type="AlphaFoldDB" id="A0A2G2WUR1"/>
<dbReference type="Pfam" id="PF07734">
    <property type="entry name" value="FBA_1"/>
    <property type="match status" value="1"/>
</dbReference>
<protein>
    <recommendedName>
        <fullName evidence="1">F-box domain-containing protein</fullName>
    </recommendedName>
</protein>
<reference evidence="3" key="2">
    <citation type="journal article" date="2017" name="J. Anim. Genet.">
        <title>Multiple reference genome sequences of hot pepper reveal the massive evolution of plant disease resistance genes by retroduplication.</title>
        <authorList>
            <person name="Kim S."/>
            <person name="Park J."/>
            <person name="Yeom S.-I."/>
            <person name="Kim Y.-M."/>
            <person name="Seo E."/>
            <person name="Kim K.-T."/>
            <person name="Kim M.-S."/>
            <person name="Lee J.M."/>
            <person name="Cheong K."/>
            <person name="Shin H.-S."/>
            <person name="Kim S.-B."/>
            <person name="Han K."/>
            <person name="Lee J."/>
            <person name="Park M."/>
            <person name="Lee H.-A."/>
            <person name="Lee H.-Y."/>
            <person name="Lee Y."/>
            <person name="Oh S."/>
            <person name="Lee J.H."/>
            <person name="Choi E."/>
            <person name="Choi E."/>
            <person name="Lee S.E."/>
            <person name="Jeon J."/>
            <person name="Kim H."/>
            <person name="Choi G."/>
            <person name="Song H."/>
            <person name="Lee J."/>
            <person name="Lee S.-C."/>
            <person name="Kwon J.-K."/>
            <person name="Lee H.-Y."/>
            <person name="Koo N."/>
            <person name="Hong Y."/>
            <person name="Kim R.W."/>
            <person name="Kang W.-H."/>
            <person name="Huh J.H."/>
            <person name="Kang B.-C."/>
            <person name="Yang T.-J."/>
            <person name="Lee Y.-H."/>
            <person name="Bennetzen J.L."/>
            <person name="Choi D."/>
        </authorList>
    </citation>
    <scope>NUCLEOTIDE SEQUENCE [LARGE SCALE GENOMIC DNA]</scope>
    <source>
        <strain evidence="3">cv. PBC81</strain>
    </source>
</reference>
<feature type="domain" description="F-box" evidence="1">
    <location>
        <begin position="17"/>
        <end position="55"/>
    </location>
</feature>
<dbReference type="InterPro" id="IPR006527">
    <property type="entry name" value="F-box-assoc_dom_typ1"/>
</dbReference>
<evidence type="ECO:0000259" key="1">
    <source>
        <dbReference type="SMART" id="SM00256"/>
    </source>
</evidence>
<dbReference type="EMBL" id="MLFT02000005">
    <property type="protein sequence ID" value="PHT48975.1"/>
    <property type="molecule type" value="Genomic_DNA"/>
</dbReference>
<dbReference type="SMART" id="SM00256">
    <property type="entry name" value="FBOX"/>
    <property type="match status" value="1"/>
</dbReference>
<organism evidence="2 3">
    <name type="scientific">Capsicum baccatum</name>
    <name type="common">Peruvian pepper</name>
    <dbReference type="NCBI Taxonomy" id="33114"/>
    <lineage>
        <taxon>Eukaryota</taxon>
        <taxon>Viridiplantae</taxon>
        <taxon>Streptophyta</taxon>
        <taxon>Embryophyta</taxon>
        <taxon>Tracheophyta</taxon>
        <taxon>Spermatophyta</taxon>
        <taxon>Magnoliopsida</taxon>
        <taxon>eudicotyledons</taxon>
        <taxon>Gunneridae</taxon>
        <taxon>Pentapetalae</taxon>
        <taxon>asterids</taxon>
        <taxon>lamiids</taxon>
        <taxon>Solanales</taxon>
        <taxon>Solanaceae</taxon>
        <taxon>Solanoideae</taxon>
        <taxon>Capsiceae</taxon>
        <taxon>Capsicum</taxon>
    </lineage>
</organism>
<dbReference type="PANTHER" id="PTHR31672:SF13">
    <property type="entry name" value="F-BOX PROTEIN CPR30-LIKE"/>
    <property type="match status" value="1"/>
</dbReference>
<dbReference type="Pfam" id="PF00646">
    <property type="entry name" value="F-box"/>
    <property type="match status" value="1"/>
</dbReference>
<evidence type="ECO:0000313" key="2">
    <source>
        <dbReference type="EMBL" id="PHT48975.1"/>
    </source>
</evidence>
<comment type="caution">
    <text evidence="2">The sequence shown here is derived from an EMBL/GenBank/DDBJ whole genome shotgun (WGS) entry which is preliminary data.</text>
</comment>
<dbReference type="SUPFAM" id="SSF81383">
    <property type="entry name" value="F-box domain"/>
    <property type="match status" value="1"/>
</dbReference>
<proteinExistence type="predicted"/>
<dbReference type="OrthoDB" id="605328at2759"/>
<name>A0A2G2WUR1_CAPBA</name>